<evidence type="ECO:0000256" key="2">
    <source>
        <dbReference type="ARBA" id="ARBA00022741"/>
    </source>
</evidence>
<dbReference type="GO" id="GO:0005829">
    <property type="term" value="C:cytosol"/>
    <property type="evidence" value="ECO:0007669"/>
    <property type="project" value="TreeGrafter"/>
</dbReference>
<dbReference type="AlphaFoldDB" id="A0AAD2HD10"/>
<evidence type="ECO:0000259" key="5">
    <source>
        <dbReference type="Pfam" id="PF08543"/>
    </source>
</evidence>
<dbReference type="InterPro" id="IPR029056">
    <property type="entry name" value="Ribokinase-like"/>
</dbReference>
<evidence type="ECO:0000313" key="6">
    <source>
        <dbReference type="EMBL" id="CAK5273382.1"/>
    </source>
</evidence>
<keyword evidence="3" id="KW-0418">Kinase</keyword>
<gene>
    <name evidence="6" type="ORF">MYCIT1_LOCUS19835</name>
</gene>
<name>A0AAD2HD10_9AGAR</name>
<dbReference type="Gene3D" id="3.40.1190.20">
    <property type="match status" value="1"/>
</dbReference>
<reference evidence="6" key="1">
    <citation type="submission" date="2023-11" db="EMBL/GenBank/DDBJ databases">
        <authorList>
            <person name="De Vega J J."/>
            <person name="De Vega J J."/>
        </authorList>
    </citation>
    <scope>NUCLEOTIDE SEQUENCE</scope>
</reference>
<keyword evidence="1" id="KW-0808">Transferase</keyword>
<comment type="caution">
    <text evidence="6">The sequence shown here is derived from an EMBL/GenBank/DDBJ whole genome shotgun (WGS) entry which is preliminary data.</text>
</comment>
<proteinExistence type="predicted"/>
<dbReference type="PANTHER" id="PTHR20858">
    <property type="entry name" value="PHOSPHOMETHYLPYRIMIDINE KINASE"/>
    <property type="match status" value="1"/>
</dbReference>
<dbReference type="InterPro" id="IPR004399">
    <property type="entry name" value="HMP/HMP-P_kinase_dom"/>
</dbReference>
<feature type="domain" description="Pyridoxamine kinase/Phosphomethylpyrimidine kinase" evidence="5">
    <location>
        <begin position="15"/>
        <end position="261"/>
    </location>
</feature>
<dbReference type="Proteomes" id="UP001295794">
    <property type="component" value="Unassembled WGS sequence"/>
</dbReference>
<dbReference type="Pfam" id="PF08543">
    <property type="entry name" value="Phos_pyr_kin"/>
    <property type="match status" value="1"/>
</dbReference>
<accession>A0AAD2HD10</accession>
<dbReference type="EMBL" id="CAVNYO010000359">
    <property type="protein sequence ID" value="CAK5273382.1"/>
    <property type="molecule type" value="Genomic_DNA"/>
</dbReference>
<protein>
    <recommendedName>
        <fullName evidence="5">Pyridoxamine kinase/Phosphomethylpyrimidine kinase domain-containing protein</fullName>
    </recommendedName>
</protein>
<sequence>MKKTIQKVLSIAGSDSGGGAGIQADIKAISACGCYAMTAITAVTVQNTVGVRGFHVVPAEVVAGQIAAVLEDIGADAVKLGMLPTDEMIVPIAESLKKYRVRSVVMDPVMVATSGDRLISEAAAQAIRRHIFPLATLVTPNVPEAEYITGMPIRSEADFPAAAAALRDMGAGAVLLKAGHLDGTELTEYLFDGNGCHTFRYPRTDTPNTHGTGCTLSSAVAAFLAQDYPLEEAVLWAENYVHEAIVRGREYRLGNGHGPVHHFIVFGSRFRRNNYFYKKLRAWNLSVNF</sequence>
<dbReference type="CDD" id="cd01169">
    <property type="entry name" value="HMPP_kinase"/>
    <property type="match status" value="1"/>
</dbReference>
<keyword evidence="2" id="KW-0547">Nucleotide-binding</keyword>
<dbReference type="GO" id="GO:0008902">
    <property type="term" value="F:hydroxymethylpyrimidine kinase activity"/>
    <property type="evidence" value="ECO:0007669"/>
    <property type="project" value="TreeGrafter"/>
</dbReference>
<organism evidence="6 7">
    <name type="scientific">Mycena citricolor</name>
    <dbReference type="NCBI Taxonomy" id="2018698"/>
    <lineage>
        <taxon>Eukaryota</taxon>
        <taxon>Fungi</taxon>
        <taxon>Dikarya</taxon>
        <taxon>Basidiomycota</taxon>
        <taxon>Agaricomycotina</taxon>
        <taxon>Agaricomycetes</taxon>
        <taxon>Agaricomycetidae</taxon>
        <taxon>Agaricales</taxon>
        <taxon>Marasmiineae</taxon>
        <taxon>Mycenaceae</taxon>
        <taxon>Mycena</taxon>
    </lineage>
</organism>
<evidence type="ECO:0000256" key="1">
    <source>
        <dbReference type="ARBA" id="ARBA00022679"/>
    </source>
</evidence>
<keyword evidence="7" id="KW-1185">Reference proteome</keyword>
<evidence type="ECO:0000256" key="3">
    <source>
        <dbReference type="ARBA" id="ARBA00022777"/>
    </source>
</evidence>
<evidence type="ECO:0000313" key="7">
    <source>
        <dbReference type="Proteomes" id="UP001295794"/>
    </source>
</evidence>
<dbReference type="FunFam" id="3.40.1190.20:FF:000003">
    <property type="entry name" value="Phosphomethylpyrimidine kinase ThiD"/>
    <property type="match status" value="1"/>
</dbReference>
<dbReference type="GO" id="GO:0005524">
    <property type="term" value="F:ATP binding"/>
    <property type="evidence" value="ECO:0007669"/>
    <property type="project" value="UniProtKB-KW"/>
</dbReference>
<keyword evidence="4" id="KW-0067">ATP-binding</keyword>
<dbReference type="GO" id="GO:0008972">
    <property type="term" value="F:phosphomethylpyrimidine kinase activity"/>
    <property type="evidence" value="ECO:0007669"/>
    <property type="project" value="InterPro"/>
</dbReference>
<dbReference type="SUPFAM" id="SSF53613">
    <property type="entry name" value="Ribokinase-like"/>
    <property type="match status" value="1"/>
</dbReference>
<dbReference type="InterPro" id="IPR013749">
    <property type="entry name" value="PM/HMP-P_kinase-1"/>
</dbReference>
<evidence type="ECO:0000256" key="4">
    <source>
        <dbReference type="ARBA" id="ARBA00022840"/>
    </source>
</evidence>
<dbReference type="GO" id="GO:0009228">
    <property type="term" value="P:thiamine biosynthetic process"/>
    <property type="evidence" value="ECO:0007669"/>
    <property type="project" value="InterPro"/>
</dbReference>
<dbReference type="PANTHER" id="PTHR20858:SF17">
    <property type="entry name" value="HYDROXYMETHYLPYRIMIDINE_PHOSPHOMETHYLPYRIMIDINE KINASE THI20-RELATED"/>
    <property type="match status" value="1"/>
</dbReference>
<dbReference type="NCBIfam" id="TIGR00097">
    <property type="entry name" value="HMP-P_kinase"/>
    <property type="match status" value="1"/>
</dbReference>